<feature type="transmembrane region" description="Helical" evidence="1">
    <location>
        <begin position="65"/>
        <end position="88"/>
    </location>
</feature>
<name>A0A1E5VT56_9POAL</name>
<keyword evidence="1" id="KW-1133">Transmembrane helix</keyword>
<dbReference type="Proteomes" id="UP000095767">
    <property type="component" value="Unassembled WGS sequence"/>
</dbReference>
<evidence type="ECO:0000313" key="3">
    <source>
        <dbReference type="Proteomes" id="UP000095767"/>
    </source>
</evidence>
<accession>A0A1E5VT56</accession>
<reference evidence="2 3" key="1">
    <citation type="submission" date="2016-09" db="EMBL/GenBank/DDBJ databases">
        <title>The draft genome of Dichanthelium oligosanthes: A C3 panicoid grass species.</title>
        <authorList>
            <person name="Studer A.J."/>
            <person name="Schnable J.C."/>
            <person name="Brutnell T.P."/>
        </authorList>
    </citation>
    <scope>NUCLEOTIDE SEQUENCE [LARGE SCALE GENOMIC DNA]</scope>
    <source>
        <strain evidence="3">cv. Kellogg 1175</strain>
        <tissue evidence="2">Leaf</tissue>
    </source>
</reference>
<dbReference type="AlphaFoldDB" id="A0A1E5VT56"/>
<evidence type="ECO:0000256" key="1">
    <source>
        <dbReference type="SAM" id="Phobius"/>
    </source>
</evidence>
<evidence type="ECO:0000313" key="2">
    <source>
        <dbReference type="EMBL" id="OEL28303.1"/>
    </source>
</evidence>
<protein>
    <submittedName>
        <fullName evidence="2">Uncharacterized protein</fullName>
    </submittedName>
</protein>
<organism evidence="2 3">
    <name type="scientific">Dichanthelium oligosanthes</name>
    <dbReference type="NCBI Taxonomy" id="888268"/>
    <lineage>
        <taxon>Eukaryota</taxon>
        <taxon>Viridiplantae</taxon>
        <taxon>Streptophyta</taxon>
        <taxon>Embryophyta</taxon>
        <taxon>Tracheophyta</taxon>
        <taxon>Spermatophyta</taxon>
        <taxon>Magnoliopsida</taxon>
        <taxon>Liliopsida</taxon>
        <taxon>Poales</taxon>
        <taxon>Poaceae</taxon>
        <taxon>PACMAD clade</taxon>
        <taxon>Panicoideae</taxon>
        <taxon>Panicodae</taxon>
        <taxon>Paniceae</taxon>
        <taxon>Dichantheliinae</taxon>
        <taxon>Dichanthelium</taxon>
    </lineage>
</organism>
<comment type="caution">
    <text evidence="2">The sequence shown here is derived from an EMBL/GenBank/DDBJ whole genome shotgun (WGS) entry which is preliminary data.</text>
</comment>
<gene>
    <name evidence="2" type="ORF">BAE44_0010678</name>
</gene>
<keyword evidence="1" id="KW-0472">Membrane</keyword>
<feature type="transmembrane region" description="Helical" evidence="1">
    <location>
        <begin position="32"/>
        <end position="53"/>
    </location>
</feature>
<dbReference type="EMBL" id="LWDX02030347">
    <property type="protein sequence ID" value="OEL28303.1"/>
    <property type="molecule type" value="Genomic_DNA"/>
</dbReference>
<proteinExistence type="predicted"/>
<sequence length="113" mass="12026">MADRPAAIHQGLAPVGFVVRQQRAIAPRRARLLMINSGTLLISAAWSVIIIHSTSSGTTAGGGRAFALVTFLLFLLGVSLVMVALVAYRFRRAAAVGVAIARALRRYLLGLGW</sequence>
<keyword evidence="1" id="KW-0812">Transmembrane</keyword>
<keyword evidence="3" id="KW-1185">Reference proteome</keyword>